<sequence length="420" mass="47111">MAARRAVFYLGDTTVDWDPVARVCKWVSATGLIWSDSVQSSRNLTRAQSLLLRHESPTLLHLLCRFRGLECSDDRDKVFALLTTSRENRDTYDVLPDYTQSVTEVYTRICRSVIQRSRRLHILSCVQKAGETTDLPSWTPDWRRPWSHMALDVYFGAEQVHHVFRASQEMRATVTQSTDPRILAVKDVSVDTIRTTYKPEKDAILAASTASLQGFVNEVLHRFGIGRPETPYVLTGEWYHEALFRTISADFVMKTPDSPSPASTTTPVPFIPPVADEHGHQDQLIFTPRTVRRWHSTPLNHTYMSPWTDSLDAYHATAIEAHSIPEAPVCTRSIYKYIQNLMIGRLLFVTETGHLGLGPEEARPGDAVVVLPGADVPFVLRSADGGGEHCVIGECYLHGFMDGVAVEGKESAALREYVLC</sequence>
<dbReference type="GeneID" id="27707331"/>
<dbReference type="InterPro" id="IPR052895">
    <property type="entry name" value="HetReg/Transcr_Mod"/>
</dbReference>
<evidence type="ECO:0000313" key="2">
    <source>
        <dbReference type="Proteomes" id="UP000053411"/>
    </source>
</evidence>
<dbReference type="RefSeq" id="XP_016637240.1">
    <property type="nucleotide sequence ID" value="XM_016772101.1"/>
</dbReference>
<evidence type="ECO:0000313" key="1">
    <source>
        <dbReference type="EMBL" id="KIY03118.1"/>
    </source>
</evidence>
<name>A0A0D2KAT3_9EURO</name>
<protein>
    <recommendedName>
        <fullName evidence="3">Heterokaryon incompatibility domain-containing protein</fullName>
    </recommendedName>
</protein>
<organism evidence="1 2">
    <name type="scientific">Fonsecaea multimorphosa CBS 102226</name>
    <dbReference type="NCBI Taxonomy" id="1442371"/>
    <lineage>
        <taxon>Eukaryota</taxon>
        <taxon>Fungi</taxon>
        <taxon>Dikarya</taxon>
        <taxon>Ascomycota</taxon>
        <taxon>Pezizomycotina</taxon>
        <taxon>Eurotiomycetes</taxon>
        <taxon>Chaetothyriomycetidae</taxon>
        <taxon>Chaetothyriales</taxon>
        <taxon>Herpotrichiellaceae</taxon>
        <taxon>Fonsecaea</taxon>
    </lineage>
</organism>
<gene>
    <name evidence="1" type="ORF">Z520_01585</name>
</gene>
<dbReference type="STRING" id="1442371.A0A0D2KAT3"/>
<dbReference type="Pfam" id="PF26639">
    <property type="entry name" value="Het-6_barrel"/>
    <property type="match status" value="1"/>
</dbReference>
<evidence type="ECO:0008006" key="3">
    <source>
        <dbReference type="Google" id="ProtNLM"/>
    </source>
</evidence>
<dbReference type="PANTHER" id="PTHR24148">
    <property type="entry name" value="ANKYRIN REPEAT DOMAIN-CONTAINING PROTEIN 39 HOMOLOG-RELATED"/>
    <property type="match status" value="1"/>
</dbReference>
<accession>A0A0D2KAT3</accession>
<keyword evidence="2" id="KW-1185">Reference proteome</keyword>
<dbReference type="Proteomes" id="UP000053411">
    <property type="component" value="Unassembled WGS sequence"/>
</dbReference>
<reference evidence="1 2" key="1">
    <citation type="submission" date="2015-01" db="EMBL/GenBank/DDBJ databases">
        <title>The Genome Sequence of Fonsecaea multimorphosa CBS 102226.</title>
        <authorList>
            <consortium name="The Broad Institute Genomics Platform"/>
            <person name="Cuomo C."/>
            <person name="de Hoog S."/>
            <person name="Gorbushina A."/>
            <person name="Stielow B."/>
            <person name="Teixiera M."/>
            <person name="Abouelleil A."/>
            <person name="Chapman S.B."/>
            <person name="Priest M."/>
            <person name="Young S.K."/>
            <person name="Wortman J."/>
            <person name="Nusbaum C."/>
            <person name="Birren B."/>
        </authorList>
    </citation>
    <scope>NUCLEOTIDE SEQUENCE [LARGE SCALE GENOMIC DNA]</scope>
    <source>
        <strain evidence="1 2">CBS 102226</strain>
    </source>
</reference>
<dbReference type="PANTHER" id="PTHR24148:SF73">
    <property type="entry name" value="HET DOMAIN PROTEIN (AFU_ORTHOLOGUE AFUA_8G01020)"/>
    <property type="match status" value="1"/>
</dbReference>
<proteinExistence type="predicted"/>
<dbReference type="EMBL" id="KN848063">
    <property type="protein sequence ID" value="KIY03118.1"/>
    <property type="molecule type" value="Genomic_DNA"/>
</dbReference>
<dbReference type="AlphaFoldDB" id="A0A0D2KAT3"/>
<dbReference type="VEuPathDB" id="FungiDB:Z520_01585"/>
<dbReference type="OrthoDB" id="4106239at2759"/>